<reference evidence="1 2" key="1">
    <citation type="submission" date="2011-04" db="EMBL/GenBank/DDBJ databases">
        <authorList>
            <person name="Weinstock G."/>
            <person name="Sodergren E."/>
            <person name="Clifton S."/>
            <person name="Fulton L."/>
            <person name="Fulton B."/>
            <person name="Courtney L."/>
            <person name="Fronick C."/>
            <person name="Harrison M."/>
            <person name="Strong C."/>
            <person name="Farmer C."/>
            <person name="Delahaunty K."/>
            <person name="Markovic C."/>
            <person name="Hall O."/>
            <person name="Minx P."/>
            <person name="Tomlinson C."/>
            <person name="Mitreva M."/>
            <person name="Hou S."/>
            <person name="Chen J."/>
            <person name="Wollam A."/>
            <person name="Pepin K.H."/>
            <person name="Johnson M."/>
            <person name="Bhonagiri V."/>
            <person name="Zhang X."/>
            <person name="Suruliraj S."/>
            <person name="Warren W."/>
            <person name="Chinwalla A."/>
            <person name="Mardis E.R."/>
            <person name="Wilson R.K."/>
        </authorList>
    </citation>
    <scope>NUCLEOTIDE SEQUENCE [LARGE SCALE GENOMIC DNA]</scope>
    <source>
        <strain evidence="1 2">6014059</strain>
    </source>
</reference>
<protein>
    <submittedName>
        <fullName evidence="1">Uncharacterized protein</fullName>
    </submittedName>
</protein>
<proteinExistence type="predicted"/>
<comment type="caution">
    <text evidence="1">The sequence shown here is derived from an EMBL/GenBank/DDBJ whole genome shotgun (WGS) entry which is preliminary data.</text>
</comment>
<organism evidence="1 2">
    <name type="scientific">Acinetobacter baumannii 6014059</name>
    <dbReference type="NCBI Taxonomy" id="525242"/>
    <lineage>
        <taxon>Bacteria</taxon>
        <taxon>Pseudomonadati</taxon>
        <taxon>Pseudomonadota</taxon>
        <taxon>Gammaproteobacteria</taxon>
        <taxon>Moraxellales</taxon>
        <taxon>Moraxellaceae</taxon>
        <taxon>Acinetobacter</taxon>
        <taxon>Acinetobacter calcoaceticus/baumannii complex</taxon>
    </lineage>
</organism>
<gene>
    <name evidence="1" type="ORF">HMPREF0022_01198</name>
</gene>
<sequence length="83" mass="9230">MSHFKPGQLAVLANDDQKSNIGKVVSLVRWHESKQDTSGNTHHDVWDVDCNDGLETSTGNYSYTNVFVYAKDLQPLAKEPSHG</sequence>
<dbReference type="AlphaFoldDB" id="A0A828SWE6"/>
<name>A0A828SWE6_ACIBA</name>
<dbReference type="EMBL" id="ACYS02000030">
    <property type="protein sequence ID" value="EGJ69013.1"/>
    <property type="molecule type" value="Genomic_DNA"/>
</dbReference>
<accession>A0A828SWE6</accession>
<dbReference type="RefSeq" id="WP_000017835.1">
    <property type="nucleotide sequence ID" value="NZ_GL891843.1"/>
</dbReference>
<evidence type="ECO:0000313" key="2">
    <source>
        <dbReference type="Proteomes" id="UP000003204"/>
    </source>
</evidence>
<dbReference type="Proteomes" id="UP000003204">
    <property type="component" value="Unassembled WGS sequence"/>
</dbReference>
<evidence type="ECO:0000313" key="1">
    <source>
        <dbReference type="EMBL" id="EGJ69013.1"/>
    </source>
</evidence>